<keyword evidence="3" id="KW-1185">Reference proteome</keyword>
<reference evidence="3" key="2">
    <citation type="journal article" date="2017" name="J. Anim. Genet.">
        <title>Multiple reference genome sequences of hot pepper reveal the massive evolution of plant disease resistance genes by retroduplication.</title>
        <authorList>
            <person name="Kim S."/>
            <person name="Park J."/>
            <person name="Yeom S.-I."/>
            <person name="Kim Y.-M."/>
            <person name="Seo E."/>
            <person name="Kim K.-T."/>
            <person name="Kim M.-S."/>
            <person name="Lee J.M."/>
            <person name="Cheong K."/>
            <person name="Shin H.-S."/>
            <person name="Kim S.-B."/>
            <person name="Han K."/>
            <person name="Lee J."/>
            <person name="Park M."/>
            <person name="Lee H.-A."/>
            <person name="Lee H.-Y."/>
            <person name="Lee Y."/>
            <person name="Oh S."/>
            <person name="Lee J.H."/>
            <person name="Choi E."/>
            <person name="Choi E."/>
            <person name="Lee S.E."/>
            <person name="Jeon J."/>
            <person name="Kim H."/>
            <person name="Choi G."/>
            <person name="Song H."/>
            <person name="Lee J."/>
            <person name="Lee S.-C."/>
            <person name="Kwon J.-K."/>
            <person name="Lee H.-Y."/>
            <person name="Koo N."/>
            <person name="Hong Y."/>
            <person name="Kim R.W."/>
            <person name="Kang W.-H."/>
            <person name="Huh J.H."/>
            <person name="Kang B.-C."/>
            <person name="Yang T.-J."/>
            <person name="Lee Y.-H."/>
            <person name="Bennetzen J.L."/>
            <person name="Choi D."/>
        </authorList>
    </citation>
    <scope>NUCLEOTIDE SEQUENCE [LARGE SCALE GENOMIC DNA]</scope>
    <source>
        <strain evidence="3">cv. PBC81</strain>
    </source>
</reference>
<dbReference type="InterPro" id="IPR048650">
    <property type="entry name" value="ISOA1-3-like_C"/>
</dbReference>
<accession>A0A2G2WBC4</accession>
<dbReference type="SUPFAM" id="SSF51011">
    <property type="entry name" value="Glycosyl hydrolase domain"/>
    <property type="match status" value="1"/>
</dbReference>
<evidence type="ECO:0000313" key="2">
    <source>
        <dbReference type="EMBL" id="PHT42527.1"/>
    </source>
</evidence>
<dbReference type="Pfam" id="PF21156">
    <property type="entry name" value="ISOA1-3_C"/>
    <property type="match status" value="1"/>
</dbReference>
<name>A0A2G2WBC4_CAPBA</name>
<reference evidence="2 3" key="1">
    <citation type="journal article" date="2017" name="Genome Biol.">
        <title>New reference genome sequences of hot pepper reveal the massive evolution of plant disease-resistance genes by retroduplication.</title>
        <authorList>
            <person name="Kim S."/>
            <person name="Park J."/>
            <person name="Yeom S.I."/>
            <person name="Kim Y.M."/>
            <person name="Seo E."/>
            <person name="Kim K.T."/>
            <person name="Kim M.S."/>
            <person name="Lee J.M."/>
            <person name="Cheong K."/>
            <person name="Shin H.S."/>
            <person name="Kim S.B."/>
            <person name="Han K."/>
            <person name="Lee J."/>
            <person name="Park M."/>
            <person name="Lee H.A."/>
            <person name="Lee H.Y."/>
            <person name="Lee Y."/>
            <person name="Oh S."/>
            <person name="Lee J.H."/>
            <person name="Choi E."/>
            <person name="Choi E."/>
            <person name="Lee S.E."/>
            <person name="Jeon J."/>
            <person name="Kim H."/>
            <person name="Choi G."/>
            <person name="Song H."/>
            <person name="Lee J."/>
            <person name="Lee S.C."/>
            <person name="Kwon J.K."/>
            <person name="Lee H.Y."/>
            <person name="Koo N."/>
            <person name="Hong Y."/>
            <person name="Kim R.W."/>
            <person name="Kang W.H."/>
            <person name="Huh J.H."/>
            <person name="Kang B.C."/>
            <person name="Yang T.J."/>
            <person name="Lee Y.H."/>
            <person name="Bennetzen J.L."/>
            <person name="Choi D."/>
        </authorList>
    </citation>
    <scope>NUCLEOTIDE SEQUENCE [LARGE SCALE GENOMIC DNA]</scope>
    <source>
        <strain evidence="3">cv. PBC81</strain>
    </source>
</reference>
<feature type="domain" description="Isoamylase 1-3-like C-terminal" evidence="1">
    <location>
        <begin position="243"/>
        <end position="344"/>
    </location>
</feature>
<evidence type="ECO:0000259" key="1">
    <source>
        <dbReference type="Pfam" id="PF21156"/>
    </source>
</evidence>
<dbReference type="InterPro" id="IPR013780">
    <property type="entry name" value="Glyco_hydro_b"/>
</dbReference>
<dbReference type="Gene3D" id="2.60.40.1180">
    <property type="entry name" value="Golgi alpha-mannosidase II"/>
    <property type="match status" value="1"/>
</dbReference>
<proteinExistence type="predicted"/>
<comment type="caution">
    <text evidence="2">The sequence shown here is derived from an EMBL/GenBank/DDBJ whole genome shotgun (WGS) entry which is preliminary data.</text>
</comment>
<dbReference type="OrthoDB" id="204980at2759"/>
<dbReference type="Gene3D" id="3.20.20.80">
    <property type="entry name" value="Glycosidases"/>
    <property type="match status" value="1"/>
</dbReference>
<dbReference type="AlphaFoldDB" id="A0A2G2WBC4"/>
<organism evidence="2 3">
    <name type="scientific">Capsicum baccatum</name>
    <name type="common">Peruvian pepper</name>
    <dbReference type="NCBI Taxonomy" id="33114"/>
    <lineage>
        <taxon>Eukaryota</taxon>
        <taxon>Viridiplantae</taxon>
        <taxon>Streptophyta</taxon>
        <taxon>Embryophyta</taxon>
        <taxon>Tracheophyta</taxon>
        <taxon>Spermatophyta</taxon>
        <taxon>Magnoliopsida</taxon>
        <taxon>eudicotyledons</taxon>
        <taxon>Gunneridae</taxon>
        <taxon>Pentapetalae</taxon>
        <taxon>asterids</taxon>
        <taxon>lamiids</taxon>
        <taxon>Solanales</taxon>
        <taxon>Solanaceae</taxon>
        <taxon>Solanoideae</taxon>
        <taxon>Capsiceae</taxon>
        <taxon>Capsicum</taxon>
    </lineage>
</organism>
<sequence>MHVDGFRFDLASILTRSTSSWDAVNVYGNLTDGDVITTGTPLTSPPLVDMISNDPILCGVKLIAEAWVCGGLYQVGMFPHWGIWSEWNGKKGGRKPWNSINFVCAHDGFTLADLVTYNNKHNLANGEDNKDGENHNNSWNCGEEGEFASIFVKKLRKRQMRNFFLCLMVSQGVPMIYMGDEYGHTKGGNNNTYCHDNYINYFRWDKKDESLSDFLRLCCLMTKFRHQCESLGLDGFLTADRLQWHGHAPRIPDWFETSRFVAFTLVDKVKGELYVAFNASHLPVTITLPDRPAYRWQPLVDTGKPAPFDFLTDDVPEREIAAKQHSHFLDADQYPMLSYSSIILLLSPADDSLFHSTSRAR</sequence>
<dbReference type="SUPFAM" id="SSF51445">
    <property type="entry name" value="(Trans)glycosidases"/>
    <property type="match status" value="1"/>
</dbReference>
<dbReference type="EMBL" id="MLFT02000007">
    <property type="protein sequence ID" value="PHT42527.1"/>
    <property type="molecule type" value="Genomic_DNA"/>
</dbReference>
<dbReference type="PANTHER" id="PTHR43002">
    <property type="entry name" value="GLYCOGEN DEBRANCHING ENZYME"/>
    <property type="match status" value="1"/>
</dbReference>
<gene>
    <name evidence="2" type="ORF">CQW23_16552</name>
</gene>
<dbReference type="InterPro" id="IPR017853">
    <property type="entry name" value="GH"/>
</dbReference>
<dbReference type="STRING" id="33114.A0A2G2WBC4"/>
<protein>
    <submittedName>
        <fullName evidence="2">Isoamylase 1, chloroplastic</fullName>
    </submittedName>
</protein>
<evidence type="ECO:0000313" key="3">
    <source>
        <dbReference type="Proteomes" id="UP000224567"/>
    </source>
</evidence>
<dbReference type="Proteomes" id="UP000224567">
    <property type="component" value="Unassembled WGS sequence"/>
</dbReference>